<sequence length="156" mass="17250">MAVELERTVTAIGLVALGGRFLQVGSPLAGQRVTLRLDDHLIHVIADGRLWRTLPSPIDPATRRRLRGARVAGPPPPIEHDPIRVQRRVSCRGQAQVCGQRIQIGLPHAGKIVTIEIGDDHFNIYDQHETMLCMVPRTTTKEVTRYKAYGHKAASA</sequence>
<comment type="caution">
    <text evidence="1">The sequence shown here is derived from an EMBL/GenBank/DDBJ whole genome shotgun (WGS) entry which is preliminary data.</text>
</comment>
<evidence type="ECO:0000313" key="2">
    <source>
        <dbReference type="Proteomes" id="UP001501490"/>
    </source>
</evidence>
<keyword evidence="2" id="KW-1185">Reference proteome</keyword>
<dbReference type="EMBL" id="BAABAB010000007">
    <property type="protein sequence ID" value="GAA3610568.1"/>
    <property type="molecule type" value="Genomic_DNA"/>
</dbReference>
<evidence type="ECO:0000313" key="1">
    <source>
        <dbReference type="EMBL" id="GAA3610568.1"/>
    </source>
</evidence>
<dbReference type="Proteomes" id="UP001501490">
    <property type="component" value="Unassembled WGS sequence"/>
</dbReference>
<name>A0ABP6ZKC4_9ACTN</name>
<reference evidence="2" key="1">
    <citation type="journal article" date="2019" name="Int. J. Syst. Evol. Microbiol.">
        <title>The Global Catalogue of Microorganisms (GCM) 10K type strain sequencing project: providing services to taxonomists for standard genome sequencing and annotation.</title>
        <authorList>
            <consortium name="The Broad Institute Genomics Platform"/>
            <consortium name="The Broad Institute Genome Sequencing Center for Infectious Disease"/>
            <person name="Wu L."/>
            <person name="Ma J."/>
        </authorList>
    </citation>
    <scope>NUCLEOTIDE SEQUENCE [LARGE SCALE GENOMIC DNA]</scope>
    <source>
        <strain evidence="2">JCM 16929</strain>
    </source>
</reference>
<protein>
    <submittedName>
        <fullName evidence="1">Uncharacterized protein</fullName>
    </submittedName>
</protein>
<proteinExistence type="predicted"/>
<organism evidence="1 2">
    <name type="scientific">Microlunatus ginsengisoli</name>
    <dbReference type="NCBI Taxonomy" id="363863"/>
    <lineage>
        <taxon>Bacteria</taxon>
        <taxon>Bacillati</taxon>
        <taxon>Actinomycetota</taxon>
        <taxon>Actinomycetes</taxon>
        <taxon>Propionibacteriales</taxon>
        <taxon>Propionibacteriaceae</taxon>
        <taxon>Microlunatus</taxon>
    </lineage>
</organism>
<gene>
    <name evidence="1" type="ORF">GCM10022236_10290</name>
</gene>
<accession>A0ABP6ZKC4</accession>